<keyword evidence="6" id="KW-0472">Membrane</keyword>
<comment type="function">
    <text evidence="1">Involved in auxin transport. Regulator of the auxin signaling pathway.</text>
</comment>
<evidence type="ECO:0000313" key="9">
    <source>
        <dbReference type="EMBL" id="KAE8676003.1"/>
    </source>
</evidence>
<evidence type="ECO:0000256" key="1">
    <source>
        <dbReference type="ARBA" id="ARBA00002281"/>
    </source>
</evidence>
<evidence type="ECO:0000256" key="2">
    <source>
        <dbReference type="ARBA" id="ARBA00004236"/>
    </source>
</evidence>
<dbReference type="PANTHER" id="PTHR33541">
    <property type="entry name" value="PROTEIN BIG GRAIN 1-LIKE A-RELATED"/>
    <property type="match status" value="1"/>
</dbReference>
<feature type="region of interest" description="Disordered" evidence="8">
    <location>
        <begin position="47"/>
        <end position="78"/>
    </location>
</feature>
<comment type="subcellular location">
    <subcellularLocation>
        <location evidence="2">Cell membrane</location>
    </subcellularLocation>
</comment>
<dbReference type="GO" id="GO:0009734">
    <property type="term" value="P:auxin-activated signaling pathway"/>
    <property type="evidence" value="ECO:0007669"/>
    <property type="project" value="UniProtKB-KW"/>
</dbReference>
<protein>
    <submittedName>
        <fullName evidence="9">40S ribosomal protein S3</fullName>
    </submittedName>
</protein>
<evidence type="ECO:0000256" key="5">
    <source>
        <dbReference type="ARBA" id="ARBA00022475"/>
    </source>
</evidence>
<name>A0A6A2XJJ0_HIBSY</name>
<feature type="region of interest" description="Disordered" evidence="8">
    <location>
        <begin position="108"/>
        <end position="175"/>
    </location>
</feature>
<keyword evidence="4" id="KW-0813">Transport</keyword>
<dbReference type="InterPro" id="IPR039621">
    <property type="entry name" value="BG1-like"/>
</dbReference>
<reference evidence="9" key="1">
    <citation type="submission" date="2019-09" db="EMBL/GenBank/DDBJ databases">
        <title>Draft genome information of white flower Hibiscus syriacus.</title>
        <authorList>
            <person name="Kim Y.-M."/>
        </authorList>
    </citation>
    <scope>NUCLEOTIDE SEQUENCE [LARGE SCALE GENOMIC DNA]</scope>
    <source>
        <strain evidence="9">YM2019G1</strain>
    </source>
</reference>
<proteinExistence type="inferred from homology"/>
<keyword evidence="7" id="KW-0927">Auxin signaling pathway</keyword>
<evidence type="ECO:0000256" key="3">
    <source>
        <dbReference type="ARBA" id="ARBA00010067"/>
    </source>
</evidence>
<dbReference type="Proteomes" id="UP000436088">
    <property type="component" value="Unassembled WGS sequence"/>
</dbReference>
<evidence type="ECO:0000256" key="7">
    <source>
        <dbReference type="ARBA" id="ARBA00023294"/>
    </source>
</evidence>
<evidence type="ECO:0000256" key="4">
    <source>
        <dbReference type="ARBA" id="ARBA00022448"/>
    </source>
</evidence>
<gene>
    <name evidence="9" type="ORF">F3Y22_tig00111640pilonHSYRG00249</name>
</gene>
<dbReference type="OrthoDB" id="680041at2759"/>
<feature type="compositionally biased region" description="Basic and acidic residues" evidence="8">
    <location>
        <begin position="108"/>
        <end position="120"/>
    </location>
</feature>
<keyword evidence="5" id="KW-1003">Cell membrane</keyword>
<dbReference type="GO" id="GO:0005840">
    <property type="term" value="C:ribosome"/>
    <property type="evidence" value="ECO:0007669"/>
    <property type="project" value="UniProtKB-KW"/>
</dbReference>
<feature type="compositionally biased region" description="Polar residues" evidence="8">
    <location>
        <begin position="145"/>
        <end position="156"/>
    </location>
</feature>
<dbReference type="GO" id="GO:0005886">
    <property type="term" value="C:plasma membrane"/>
    <property type="evidence" value="ECO:0007669"/>
    <property type="project" value="UniProtKB-SubCell"/>
</dbReference>
<sequence length="453" mass="51805">MNRFEKTVYRHERDNPSFSSTLLDKIYRSIDDGDTTNGDLKFYRETMQKKQSKGTMKCNKRRGHAEEEDEETSSLRKPCSNEKWMEKKVNEKANAGLKQVFSDFERKSDHEYDHDQDHDAGFFSSTSTSSDSSSGGLSSSDTESMCVTKSKSSCFATSRPKPVRTGVSVQSEKPVKTEKTGRTLFYKQKESHMRDDYHYSSASNYTPKLHKSHSTSKPRAAKIYGYQKKVKQPVSPGGRIVSFISSLFTTSNSKKTSCDDERKLKSNLVSTCSSASSFSRSCLSKNSPSTRERLRKGVERTVRFCPVSVIVDEDCRPCGQKHLYEEEDLPRTVSVTAPAVWKIRKSPLIKVEQEKKFRVMEKARRVEEMAAKFLKEYHLNQRKNDFTSRDSRSNYVMEEMDEDEEDAASYSSSDLFELDHLVLIGNDRYREELPVYETTHVETNQAIANGLIA</sequence>
<evidence type="ECO:0000256" key="6">
    <source>
        <dbReference type="ARBA" id="ARBA00023136"/>
    </source>
</evidence>
<dbReference type="PANTHER" id="PTHR33541:SF12">
    <property type="entry name" value="PROTEIN BIG GRAIN 1-LIKE A"/>
    <property type="match status" value="1"/>
</dbReference>
<organism evidence="9 10">
    <name type="scientific">Hibiscus syriacus</name>
    <name type="common">Rose of Sharon</name>
    <dbReference type="NCBI Taxonomy" id="106335"/>
    <lineage>
        <taxon>Eukaryota</taxon>
        <taxon>Viridiplantae</taxon>
        <taxon>Streptophyta</taxon>
        <taxon>Embryophyta</taxon>
        <taxon>Tracheophyta</taxon>
        <taxon>Spermatophyta</taxon>
        <taxon>Magnoliopsida</taxon>
        <taxon>eudicotyledons</taxon>
        <taxon>Gunneridae</taxon>
        <taxon>Pentapetalae</taxon>
        <taxon>rosids</taxon>
        <taxon>malvids</taxon>
        <taxon>Malvales</taxon>
        <taxon>Malvaceae</taxon>
        <taxon>Malvoideae</taxon>
        <taxon>Hibiscus</taxon>
    </lineage>
</organism>
<keyword evidence="10" id="KW-1185">Reference proteome</keyword>
<comment type="similarity">
    <text evidence="3">Belongs to the BIG GRAIN 1 (BG1) plant protein family.</text>
</comment>
<evidence type="ECO:0000256" key="8">
    <source>
        <dbReference type="SAM" id="MobiDB-lite"/>
    </source>
</evidence>
<keyword evidence="9" id="KW-0689">Ribosomal protein</keyword>
<dbReference type="EMBL" id="VEPZ02001391">
    <property type="protein sequence ID" value="KAE8676003.1"/>
    <property type="molecule type" value="Genomic_DNA"/>
</dbReference>
<evidence type="ECO:0000313" key="10">
    <source>
        <dbReference type="Proteomes" id="UP000436088"/>
    </source>
</evidence>
<feature type="compositionally biased region" description="Low complexity" evidence="8">
    <location>
        <begin position="124"/>
        <end position="144"/>
    </location>
</feature>
<dbReference type="AlphaFoldDB" id="A0A6A2XJJ0"/>
<keyword evidence="9" id="KW-0687">Ribonucleoprotein</keyword>
<accession>A0A6A2XJJ0</accession>
<comment type="caution">
    <text evidence="9">The sequence shown here is derived from an EMBL/GenBank/DDBJ whole genome shotgun (WGS) entry which is preliminary data.</text>
</comment>